<sequence>EEEVVTQPRWTGKPINTRAKPVKHGPGVEALHRKVREAAMVHVRSVPYRVTLRWVFYRLLQDGVVKGKGAYKSVCEPILAEARHQFIDGWTPDTLADEGRDIQLNGEGYATDEDWVDQRVGELFPAGQPDYWHHQPCYLIVAFEAAAMVGQFDLYLPPFVSRCAFKGQDSIEHKSRLKDAIEDAAARYRKPVVVLYFGDDDESGWTIPQGVERDIRSWTDTPFEWVRAGLAEGQAAALGVSENPEKPGTYQWEALDDGLARTIIEEAVGEYVDDDGKEAAGEEGERREGAWRRWWMDNTPTASDLGLT</sequence>
<accession>A0A0F9IHL9</accession>
<proteinExistence type="predicted"/>
<reference evidence="1" key="1">
    <citation type="journal article" date="2015" name="Nature">
        <title>Complex archaea that bridge the gap between prokaryotes and eukaryotes.</title>
        <authorList>
            <person name="Spang A."/>
            <person name="Saw J.H."/>
            <person name="Jorgensen S.L."/>
            <person name="Zaremba-Niedzwiedzka K."/>
            <person name="Martijn J."/>
            <person name="Lind A.E."/>
            <person name="van Eijk R."/>
            <person name="Schleper C."/>
            <person name="Guy L."/>
            <person name="Ettema T.J."/>
        </authorList>
    </citation>
    <scope>NUCLEOTIDE SEQUENCE</scope>
</reference>
<comment type="caution">
    <text evidence="1">The sequence shown here is derived from an EMBL/GenBank/DDBJ whole genome shotgun (WGS) entry which is preliminary data.</text>
</comment>
<name>A0A0F9IHL9_9ZZZZ</name>
<organism evidence="1">
    <name type="scientific">marine sediment metagenome</name>
    <dbReference type="NCBI Taxonomy" id="412755"/>
    <lineage>
        <taxon>unclassified sequences</taxon>
        <taxon>metagenomes</taxon>
        <taxon>ecological metagenomes</taxon>
    </lineage>
</organism>
<dbReference type="AlphaFoldDB" id="A0A0F9IHL9"/>
<protein>
    <submittedName>
        <fullName evidence="1">Uncharacterized protein</fullName>
    </submittedName>
</protein>
<evidence type="ECO:0000313" key="1">
    <source>
        <dbReference type="EMBL" id="KKM27061.1"/>
    </source>
</evidence>
<dbReference type="EMBL" id="LAZR01012393">
    <property type="protein sequence ID" value="KKM27061.1"/>
    <property type="molecule type" value="Genomic_DNA"/>
</dbReference>
<feature type="non-terminal residue" evidence="1">
    <location>
        <position position="1"/>
    </location>
</feature>
<gene>
    <name evidence="1" type="ORF">LCGC14_1578540</name>
</gene>